<evidence type="ECO:0000313" key="2">
    <source>
        <dbReference type="Proteomes" id="UP000712600"/>
    </source>
</evidence>
<name>A0A8S9NJJ6_BRACR</name>
<accession>A0A8S9NJJ6</accession>
<organism evidence="1 2">
    <name type="scientific">Brassica cretica</name>
    <name type="common">Mustard</name>
    <dbReference type="NCBI Taxonomy" id="69181"/>
    <lineage>
        <taxon>Eukaryota</taxon>
        <taxon>Viridiplantae</taxon>
        <taxon>Streptophyta</taxon>
        <taxon>Embryophyta</taxon>
        <taxon>Tracheophyta</taxon>
        <taxon>Spermatophyta</taxon>
        <taxon>Magnoliopsida</taxon>
        <taxon>eudicotyledons</taxon>
        <taxon>Gunneridae</taxon>
        <taxon>Pentapetalae</taxon>
        <taxon>rosids</taxon>
        <taxon>malvids</taxon>
        <taxon>Brassicales</taxon>
        <taxon>Brassicaceae</taxon>
        <taxon>Brassiceae</taxon>
        <taxon>Brassica</taxon>
    </lineage>
</organism>
<gene>
    <name evidence="1" type="ORF">F2Q69_00041168</name>
</gene>
<reference evidence="1" key="1">
    <citation type="submission" date="2019-12" db="EMBL/GenBank/DDBJ databases">
        <title>Genome sequencing and annotation of Brassica cretica.</title>
        <authorList>
            <person name="Studholme D.J."/>
            <person name="Sarris P."/>
        </authorList>
    </citation>
    <scope>NUCLEOTIDE SEQUENCE</scope>
    <source>
        <strain evidence="1">PFS-109/04</strain>
        <tissue evidence="1">Leaf</tissue>
    </source>
</reference>
<protein>
    <submittedName>
        <fullName evidence="1">Uncharacterized protein</fullName>
    </submittedName>
</protein>
<dbReference type="Proteomes" id="UP000712600">
    <property type="component" value="Unassembled WGS sequence"/>
</dbReference>
<dbReference type="EMBL" id="QGKX02001621">
    <property type="protein sequence ID" value="KAF3502616.1"/>
    <property type="molecule type" value="Genomic_DNA"/>
</dbReference>
<dbReference type="AlphaFoldDB" id="A0A8S9NJJ6"/>
<evidence type="ECO:0000313" key="1">
    <source>
        <dbReference type="EMBL" id="KAF3502616.1"/>
    </source>
</evidence>
<sequence>MGADDSGPRIRGSEVEVGADGLRTQTSDWCSPRISTREFIVGVDWPQSTAADRARLRSISRLSYPFVLGSNSGLSG</sequence>
<comment type="caution">
    <text evidence="1">The sequence shown here is derived from an EMBL/GenBank/DDBJ whole genome shotgun (WGS) entry which is preliminary data.</text>
</comment>
<proteinExistence type="predicted"/>